<gene>
    <name evidence="4" type="ORF">pdam_00011104</name>
</gene>
<dbReference type="InterPro" id="IPR034464">
    <property type="entry name" value="PAR10_RRM1_2"/>
</dbReference>
<name>A0A3M6U402_POCDA</name>
<feature type="domain" description="RRM" evidence="3">
    <location>
        <begin position="122"/>
        <end position="198"/>
    </location>
</feature>
<protein>
    <recommendedName>
        <fullName evidence="3">RRM domain-containing protein</fullName>
    </recommendedName>
</protein>
<dbReference type="PANTHER" id="PTHR15225">
    <property type="entry name" value="INTERFERON-INDUCED PROTEIN 35/NMI N-MYC/STAT INTERACTING PROTEIN"/>
    <property type="match status" value="1"/>
</dbReference>
<dbReference type="CDD" id="cd12547">
    <property type="entry name" value="RRM1_2_PAR10"/>
    <property type="match status" value="2"/>
</dbReference>
<evidence type="ECO:0000313" key="5">
    <source>
        <dbReference type="Proteomes" id="UP000275408"/>
    </source>
</evidence>
<keyword evidence="5" id="KW-1185">Reference proteome</keyword>
<dbReference type="Proteomes" id="UP000275408">
    <property type="component" value="Unassembled WGS sequence"/>
</dbReference>
<dbReference type="EMBL" id="RCHS01002293">
    <property type="protein sequence ID" value="RMX48337.1"/>
    <property type="molecule type" value="Genomic_DNA"/>
</dbReference>
<dbReference type="SUPFAM" id="SSF54928">
    <property type="entry name" value="RNA-binding domain, RBD"/>
    <property type="match status" value="4"/>
</dbReference>
<reference evidence="4 5" key="1">
    <citation type="journal article" date="2018" name="Sci. Rep.">
        <title>Comparative analysis of the Pocillopora damicornis genome highlights role of immune system in coral evolution.</title>
        <authorList>
            <person name="Cunning R."/>
            <person name="Bay R.A."/>
            <person name="Gillette P."/>
            <person name="Baker A.C."/>
            <person name="Traylor-Knowles N."/>
        </authorList>
    </citation>
    <scope>NUCLEOTIDE SEQUENCE [LARGE SCALE GENOMIC DNA]</scope>
    <source>
        <strain evidence="4">RSMAS</strain>
        <tissue evidence="4">Whole animal</tissue>
    </source>
</reference>
<dbReference type="InterPro" id="IPR000504">
    <property type="entry name" value="RRM_dom"/>
</dbReference>
<comment type="caution">
    <text evidence="4">The sequence shown here is derived from an EMBL/GenBank/DDBJ whole genome shotgun (WGS) entry which is preliminary data.</text>
</comment>
<evidence type="ECO:0000256" key="2">
    <source>
        <dbReference type="SAM" id="MobiDB-lite"/>
    </source>
</evidence>
<dbReference type="SMART" id="SM00360">
    <property type="entry name" value="RRM"/>
    <property type="match status" value="6"/>
</dbReference>
<feature type="compositionally biased region" description="Low complexity" evidence="2">
    <location>
        <begin position="95"/>
        <end position="117"/>
    </location>
</feature>
<dbReference type="AlphaFoldDB" id="A0A3M6U402"/>
<dbReference type="GO" id="GO:0003723">
    <property type="term" value="F:RNA binding"/>
    <property type="evidence" value="ECO:0007669"/>
    <property type="project" value="UniProtKB-UniRule"/>
</dbReference>
<accession>A0A3M6U402</accession>
<dbReference type="PROSITE" id="PS50102">
    <property type="entry name" value="RRM"/>
    <property type="match status" value="2"/>
</dbReference>
<organism evidence="4 5">
    <name type="scientific">Pocillopora damicornis</name>
    <name type="common">Cauliflower coral</name>
    <name type="synonym">Millepora damicornis</name>
    <dbReference type="NCBI Taxonomy" id="46731"/>
    <lineage>
        <taxon>Eukaryota</taxon>
        <taxon>Metazoa</taxon>
        <taxon>Cnidaria</taxon>
        <taxon>Anthozoa</taxon>
        <taxon>Hexacorallia</taxon>
        <taxon>Scleractinia</taxon>
        <taxon>Astrocoeniina</taxon>
        <taxon>Pocilloporidae</taxon>
        <taxon>Pocillopora</taxon>
    </lineage>
</organism>
<sequence>MPQPQGKSYRLEEKGRASVDEFENQDTRQNNSRQQNSSTEEPPSSQESASAASVQSGSPIPERCIIEVTGLPDGASEDLYENQDTCRNNSRQRNSSTEEPSSSQESASAASVQSESPIPEHCIIEVTGLPDGASEDLVTNYFENVRRSKGGPVSSVVMTPELRKCLVTFESPDDAERTINHSSHVLSGARLQVSLFVEEDESADEFGENEGEDQDLDEEDSITIIVSDIPSSTSEDAVTFYFENSRRSGGGDVSEIHYKDSGEAVITFSEVKDLQRLLEEPHKIDGQIITVIRQPPLKKVPLDPLRLHVQGLSVTTSKDCLSFYLEKFADVEVEEVYLGVKNNALAVFESEPEVTSYSRKHRSSCVLIEKLVSSLCQNLYTVNYTRGNITVLHILSISDFESLLHKVNKDKKGLEGKKPRLERVPVCSCILVTGLKRESSDHTIDLYFDNEKRSGGRDVSRVERIRKDQALDLVTNYFENAKRSKGGPVSSVVMTPELRKCLVTFESPDDAERTINHSSHVLSGEKLQVSLFVEEDESAVEFDENKGEDEDLDKEGGITIVASGILSSTSKDTVILYFENSRRSGGGDVFDVHYNDKGEAVITFSEVKDLQRLLEGPHKIDDRIITVVRQPPPKKVPLDPLRLHVQGISKTTTKDCLSFYLEKFAEVAVEEVYLGFKDNALAVFESEPDFESLLQKVNNDKKGLEGKKPRIERVPVCSCILVTGLKRESTDHTIDLYFDNEKRSGGRDVSRVERIRKDQALVHFEDHTSVQDVIARGQREAHKIDGVELEVMPYYPFLENAASKRMEVTFDPDIYKYIKVHHKSELQTLLEKYSVEAELSDGSILIISPADSKCDTSWEEGAESFKSFLFNFKKSEISVPSEIFDEVSKRWQLQCSSQGTANFLLSFDNHRGLAVILGKKTVVEQEEEKLKELMTEVKQDSELMKSVVEVVETNYSSSRLTLLEMSGLCNKLADEYRHLSINVDSVGEKLCFKGPRKNIQEVKLEVVTFISKIIERTTEQPTGIIDVLRQQHVSIFIQELFEKKSIQAVILLDQGRNSNEVQVVGVDAKNAKEAEAILQDSLKEKSIHLKPENTQVINSHEWKDFQLSMTSNFKVGIAVDASVSNVWISGITDDVDNCSDQVQKFLEKNTIFHNVVQVEEGTARFIATLWEKKLEAIKGELSNCYVDMRVTSDYTGIEVSGTAEGMAKTLQDVDA</sequence>
<evidence type="ECO:0000259" key="3">
    <source>
        <dbReference type="PROSITE" id="PS50102"/>
    </source>
</evidence>
<dbReference type="OrthoDB" id="6159649at2759"/>
<evidence type="ECO:0000313" key="4">
    <source>
        <dbReference type="EMBL" id="RMX48337.1"/>
    </source>
</evidence>
<keyword evidence="1" id="KW-0694">RNA-binding</keyword>
<proteinExistence type="predicted"/>
<feature type="compositionally biased region" description="Basic and acidic residues" evidence="2">
    <location>
        <begin position="9"/>
        <end position="19"/>
    </location>
</feature>
<dbReference type="InterPro" id="IPR012677">
    <property type="entry name" value="Nucleotide-bd_a/b_plait_sf"/>
</dbReference>
<feature type="domain" description="RRM" evidence="3">
    <location>
        <begin position="222"/>
        <end position="296"/>
    </location>
</feature>
<feature type="region of interest" description="Disordered" evidence="2">
    <location>
        <begin position="1"/>
        <end position="117"/>
    </location>
</feature>
<dbReference type="Gene3D" id="3.30.70.330">
    <property type="match status" value="5"/>
</dbReference>
<dbReference type="InterPro" id="IPR035979">
    <property type="entry name" value="RBD_domain_sf"/>
</dbReference>
<dbReference type="Pfam" id="PF23085">
    <property type="entry name" value="RRM_PARP14_3"/>
    <property type="match status" value="5"/>
</dbReference>
<feature type="compositionally biased region" description="Polar residues" evidence="2">
    <location>
        <begin position="82"/>
        <end position="94"/>
    </location>
</feature>
<feature type="compositionally biased region" description="Low complexity" evidence="2">
    <location>
        <begin position="35"/>
        <end position="59"/>
    </location>
</feature>
<evidence type="ECO:0000256" key="1">
    <source>
        <dbReference type="PROSITE-ProRule" id="PRU00176"/>
    </source>
</evidence>